<dbReference type="EMBL" id="MVHU01000030">
    <property type="protein sequence ID" value="ORA77584.1"/>
    <property type="molecule type" value="Genomic_DNA"/>
</dbReference>
<dbReference type="AlphaFoldDB" id="A0A1X0DYN4"/>
<proteinExistence type="predicted"/>
<gene>
    <name evidence="1" type="ORF">BST28_17430</name>
</gene>
<organism evidence="1 2">
    <name type="scientific">Mycolicibacter kumamotonensis</name>
    <dbReference type="NCBI Taxonomy" id="354243"/>
    <lineage>
        <taxon>Bacteria</taxon>
        <taxon>Bacillati</taxon>
        <taxon>Actinomycetota</taxon>
        <taxon>Actinomycetes</taxon>
        <taxon>Mycobacteriales</taxon>
        <taxon>Mycobacteriaceae</taxon>
        <taxon>Mycolicibacter</taxon>
    </lineage>
</organism>
<sequence>MTAALYDLAPYLDQSNPEHVWCEATWTWRVNGETARAVGDYLDVVNGSPALRCGIWDAAPELDLPVDWFTDEFVLAVSAKLYRQLSLAPWATLHCPDGTLRVELTAPRG</sequence>
<reference evidence="1 2" key="1">
    <citation type="submission" date="2017-02" db="EMBL/GenBank/DDBJ databases">
        <title>The new phylogeny of genus Mycobacterium.</title>
        <authorList>
            <person name="Tortoli E."/>
            <person name="Trovato A."/>
            <person name="Cirillo D.M."/>
        </authorList>
    </citation>
    <scope>NUCLEOTIDE SEQUENCE [LARGE SCALE GENOMIC DNA]</scope>
    <source>
        <strain evidence="1 2">DSM 45093</strain>
    </source>
</reference>
<dbReference type="Proteomes" id="UP000192713">
    <property type="component" value="Unassembled WGS sequence"/>
</dbReference>
<comment type="caution">
    <text evidence="1">The sequence shown here is derived from an EMBL/GenBank/DDBJ whole genome shotgun (WGS) entry which is preliminary data.</text>
</comment>
<name>A0A1X0DYN4_9MYCO</name>
<accession>A0A1X0DYN4</accession>
<protein>
    <submittedName>
        <fullName evidence="1">Uncharacterized protein</fullName>
    </submittedName>
</protein>
<evidence type="ECO:0000313" key="2">
    <source>
        <dbReference type="Proteomes" id="UP000192713"/>
    </source>
</evidence>
<evidence type="ECO:0000313" key="1">
    <source>
        <dbReference type="EMBL" id="ORA77584.1"/>
    </source>
</evidence>
<dbReference type="RefSeq" id="WP_083082109.1">
    <property type="nucleotide sequence ID" value="NZ_MVHU01000030.1"/>
</dbReference>